<sequence>MVPGFLVASVCGAALVSASLVNAPAADAQCTAGEVWDQRTGVCWSQAQTSLGVSGPGGWCKPGRLGLCIAAWQNSPVPGAALQPAPPAGPAPRQTWPRG</sequence>
<accession>A0A0M2ZJ67</accession>
<dbReference type="Proteomes" id="UP000192772">
    <property type="component" value="Unassembled WGS sequence"/>
</dbReference>
<keyword evidence="2" id="KW-0732">Signal</keyword>
<feature type="region of interest" description="Disordered" evidence="1">
    <location>
        <begin position="79"/>
        <end position="99"/>
    </location>
</feature>
<accession>A0A1A0QXQ2</accession>
<evidence type="ECO:0000313" key="4">
    <source>
        <dbReference type="Proteomes" id="UP000192772"/>
    </source>
</evidence>
<evidence type="ECO:0000313" key="3">
    <source>
        <dbReference type="EMBL" id="ORA62764.1"/>
    </source>
</evidence>
<proteinExistence type="predicted"/>
<evidence type="ECO:0000256" key="2">
    <source>
        <dbReference type="SAM" id="SignalP"/>
    </source>
</evidence>
<dbReference type="AlphaFoldDB" id="A0A0M2ZJ67"/>
<comment type="caution">
    <text evidence="3">The sequence shown here is derived from an EMBL/GenBank/DDBJ whole genome shotgun (WGS) entry which is preliminary data.</text>
</comment>
<evidence type="ECO:0008006" key="5">
    <source>
        <dbReference type="Google" id="ProtNLM"/>
    </source>
</evidence>
<protein>
    <recommendedName>
        <fullName evidence="5">Secreted protein</fullName>
    </recommendedName>
</protein>
<organism evidence="3 4">
    <name type="scientific">Mycolicibacterium elephantis</name>
    <dbReference type="NCBI Taxonomy" id="81858"/>
    <lineage>
        <taxon>Bacteria</taxon>
        <taxon>Bacillati</taxon>
        <taxon>Actinomycetota</taxon>
        <taxon>Actinomycetes</taxon>
        <taxon>Mycobacteriales</taxon>
        <taxon>Mycobacteriaceae</taxon>
        <taxon>Mycolicibacterium</taxon>
    </lineage>
</organism>
<gene>
    <name evidence="3" type="ORF">BST23_19695</name>
</gene>
<feature type="signal peptide" evidence="2">
    <location>
        <begin position="1"/>
        <end position="28"/>
    </location>
</feature>
<evidence type="ECO:0000256" key="1">
    <source>
        <dbReference type="SAM" id="MobiDB-lite"/>
    </source>
</evidence>
<feature type="chain" id="PRO_5030011144" description="Secreted protein" evidence="2">
    <location>
        <begin position="29"/>
        <end position="99"/>
    </location>
</feature>
<name>A0A0M2ZJ67_9MYCO</name>
<reference evidence="3 4" key="1">
    <citation type="submission" date="2017-02" db="EMBL/GenBank/DDBJ databases">
        <title>The new phylogeny of genus Mycobacterium.</title>
        <authorList>
            <person name="Tortoli E."/>
            <person name="Trovato A."/>
            <person name="Cirillo D.M."/>
        </authorList>
    </citation>
    <scope>NUCLEOTIDE SEQUENCE [LARGE SCALE GENOMIC DNA]</scope>
    <source>
        <strain evidence="3 4">FI-09383</strain>
    </source>
</reference>
<dbReference type="EMBL" id="MVHP01000026">
    <property type="protein sequence ID" value="ORA62764.1"/>
    <property type="molecule type" value="Genomic_DNA"/>
</dbReference>